<gene>
    <name evidence="1" type="ORF">XBO1_630005</name>
</gene>
<dbReference type="AlphaFoldDB" id="A0A077PAY4"/>
<dbReference type="EMBL" id="CBSX010000230">
    <property type="protein sequence ID" value="CDH07878.1"/>
    <property type="molecule type" value="Genomic_DNA"/>
</dbReference>
<evidence type="ECO:0000313" key="1">
    <source>
        <dbReference type="EMBL" id="CDH07878.1"/>
    </source>
</evidence>
<protein>
    <submittedName>
        <fullName evidence="1">Uncharacterized protein</fullName>
    </submittedName>
</protein>
<proteinExistence type="predicted"/>
<reference evidence="1" key="1">
    <citation type="submission" date="2013-07" db="EMBL/GenBank/DDBJ databases">
        <title>Sub-species coevolution in mutualistic symbiosis.</title>
        <authorList>
            <person name="Murfin K."/>
            <person name="Klassen J."/>
            <person name="Lee M."/>
            <person name="Forst S."/>
            <person name="Stock P."/>
            <person name="Goodrich-Blair H."/>
        </authorList>
    </citation>
    <scope>NUCLEOTIDE SEQUENCE [LARGE SCALE GENOMIC DNA]</scope>
    <source>
        <strain evidence="1">Oregonense</strain>
    </source>
</reference>
<name>A0A077PAY4_XENBV</name>
<dbReference type="Proteomes" id="UP000028483">
    <property type="component" value="Unassembled WGS sequence"/>
</dbReference>
<comment type="caution">
    <text evidence="1">The sequence shown here is derived from an EMBL/GenBank/DDBJ whole genome shotgun (WGS) entry which is preliminary data.</text>
</comment>
<sequence length="48" mass="5477">MNCSLLLHLSESSTEEAFVIDEMKNRNNVTMGINFFNLSLILNIALIY</sequence>
<evidence type="ECO:0000313" key="2">
    <source>
        <dbReference type="Proteomes" id="UP000028483"/>
    </source>
</evidence>
<organism evidence="1 2">
    <name type="scientific">Xenorhabdus bovienii str. oregonense</name>
    <dbReference type="NCBI Taxonomy" id="1398202"/>
    <lineage>
        <taxon>Bacteria</taxon>
        <taxon>Pseudomonadati</taxon>
        <taxon>Pseudomonadota</taxon>
        <taxon>Gammaproteobacteria</taxon>
        <taxon>Enterobacterales</taxon>
        <taxon>Morganellaceae</taxon>
        <taxon>Xenorhabdus</taxon>
    </lineage>
</organism>
<accession>A0A077PAY4</accession>
<dbReference type="HOGENOM" id="CLU_3159464_0_0_6"/>